<evidence type="ECO:0000313" key="2">
    <source>
        <dbReference type="Proteomes" id="UP000218263"/>
    </source>
</evidence>
<proteinExistence type="predicted"/>
<sequence>MTATAIDKTRSIALITAIAFAIFIGGAFMLHFVPAQAKDKIADGLMADFLVTFPAAYYFIIVRRLKTRPRSMVLVISLCCLAGYVLLPQHQRDYILQVRKLTSVIELLFIIYCITKFNKIRAAYKSEELLFADPIYNLRTAMAAVLGDSVPVKVLASEMAMLRYGLLCWKKEKSCINNSITFSTHKESGYIAIWCIILVAVTVEMIAVHLALQKWSHVAANILTLLTLYSIIFLIADLSAILKRKVLVNGDKLILRTGLRWRATTNTGNISTIKKITFDNHATDTCYKGGAIKSNCNLLITFKQPVMVEKLYGSGKEFDSILMGIDDADGFMATIAHLNAW</sequence>
<dbReference type="RefSeq" id="WP_096349664.1">
    <property type="nucleotide sequence ID" value="NZ_AP017313.1"/>
</dbReference>
<dbReference type="Proteomes" id="UP000218263">
    <property type="component" value="Chromosome"/>
</dbReference>
<name>A0A125T234_9SPHI</name>
<reference evidence="1 2" key="1">
    <citation type="submission" date="2015-12" db="EMBL/GenBank/DDBJ databases">
        <title>Genome sequence of Mucilaginibacter gotjawali.</title>
        <authorList>
            <person name="Lee J.S."/>
            <person name="Lee K.C."/>
            <person name="Kim K.K."/>
            <person name="Lee B.W."/>
        </authorList>
    </citation>
    <scope>NUCLEOTIDE SEQUENCE [LARGE SCALE GENOMIC DNA]</scope>
    <source>
        <strain evidence="1 2">SA3-7</strain>
    </source>
</reference>
<keyword evidence="2" id="KW-1185">Reference proteome</keyword>
<organism evidence="1 2">
    <name type="scientific">Mucilaginibacter gotjawali</name>
    <dbReference type="NCBI Taxonomy" id="1550579"/>
    <lineage>
        <taxon>Bacteria</taxon>
        <taxon>Pseudomonadati</taxon>
        <taxon>Bacteroidota</taxon>
        <taxon>Sphingobacteriia</taxon>
        <taxon>Sphingobacteriales</taxon>
        <taxon>Sphingobacteriaceae</taxon>
        <taxon>Mucilaginibacter</taxon>
    </lineage>
</organism>
<accession>A0A125T234</accession>
<protein>
    <submittedName>
        <fullName evidence="1">Uncharacterized protein</fullName>
    </submittedName>
</protein>
<gene>
    <name evidence="1" type="ORF">MgSA37_00480</name>
</gene>
<dbReference type="AlphaFoldDB" id="A0A125T234"/>
<evidence type="ECO:0000313" key="1">
    <source>
        <dbReference type="EMBL" id="BAU52325.1"/>
    </source>
</evidence>
<dbReference type="KEGG" id="mgot:MgSA37_00480"/>
<dbReference type="OrthoDB" id="875405at2"/>
<dbReference type="EMBL" id="AP017313">
    <property type="protein sequence ID" value="BAU52325.1"/>
    <property type="molecule type" value="Genomic_DNA"/>
</dbReference>